<reference evidence="2" key="1">
    <citation type="journal article" date="2021" name="Mol. Ecol. Resour.">
        <title>Apolygus lucorum genome provides insights into omnivorousness and mesophyll feeding.</title>
        <authorList>
            <person name="Liu Y."/>
            <person name="Liu H."/>
            <person name="Wang H."/>
            <person name="Huang T."/>
            <person name="Liu B."/>
            <person name="Yang B."/>
            <person name="Yin L."/>
            <person name="Li B."/>
            <person name="Zhang Y."/>
            <person name="Zhang S."/>
            <person name="Jiang F."/>
            <person name="Zhang X."/>
            <person name="Ren Y."/>
            <person name="Wang B."/>
            <person name="Wang S."/>
            <person name="Lu Y."/>
            <person name="Wu K."/>
            <person name="Fan W."/>
            <person name="Wang G."/>
        </authorList>
    </citation>
    <scope>NUCLEOTIDE SEQUENCE</scope>
    <source>
        <strain evidence="2">12Hb</strain>
    </source>
</reference>
<evidence type="ECO:0000313" key="2">
    <source>
        <dbReference type="EMBL" id="KAF6209628.1"/>
    </source>
</evidence>
<evidence type="ECO:0000256" key="1">
    <source>
        <dbReference type="SAM" id="MobiDB-lite"/>
    </source>
</evidence>
<keyword evidence="3" id="KW-1185">Reference proteome</keyword>
<dbReference type="Proteomes" id="UP000466442">
    <property type="component" value="Unassembled WGS sequence"/>
</dbReference>
<accession>A0A8S9XN08</accession>
<feature type="compositionally biased region" description="Low complexity" evidence="1">
    <location>
        <begin position="43"/>
        <end position="54"/>
    </location>
</feature>
<proteinExistence type="predicted"/>
<name>A0A8S9XN08_APOLU</name>
<feature type="region of interest" description="Disordered" evidence="1">
    <location>
        <begin position="43"/>
        <end position="85"/>
    </location>
</feature>
<feature type="compositionally biased region" description="Low complexity" evidence="1">
    <location>
        <begin position="62"/>
        <end position="78"/>
    </location>
</feature>
<dbReference type="AlphaFoldDB" id="A0A8S9XN08"/>
<comment type="caution">
    <text evidence="2">The sequence shown here is derived from an EMBL/GenBank/DDBJ whole genome shotgun (WGS) entry which is preliminary data.</text>
</comment>
<gene>
    <name evidence="2" type="ORF">GE061_015376</name>
</gene>
<organism evidence="2 3">
    <name type="scientific">Apolygus lucorum</name>
    <name type="common">Small green plant bug</name>
    <name type="synonym">Lygocoris lucorum</name>
    <dbReference type="NCBI Taxonomy" id="248454"/>
    <lineage>
        <taxon>Eukaryota</taxon>
        <taxon>Metazoa</taxon>
        <taxon>Ecdysozoa</taxon>
        <taxon>Arthropoda</taxon>
        <taxon>Hexapoda</taxon>
        <taxon>Insecta</taxon>
        <taxon>Pterygota</taxon>
        <taxon>Neoptera</taxon>
        <taxon>Paraneoptera</taxon>
        <taxon>Hemiptera</taxon>
        <taxon>Heteroptera</taxon>
        <taxon>Panheteroptera</taxon>
        <taxon>Cimicomorpha</taxon>
        <taxon>Miridae</taxon>
        <taxon>Mirini</taxon>
        <taxon>Apolygus</taxon>
    </lineage>
</organism>
<dbReference type="EMBL" id="WIXP02000006">
    <property type="protein sequence ID" value="KAF6209628.1"/>
    <property type="molecule type" value="Genomic_DNA"/>
</dbReference>
<protein>
    <submittedName>
        <fullName evidence="2">Uncharacterized protein</fullName>
    </submittedName>
</protein>
<sequence length="151" mass="16390">MSITTTIDPPRPPLPSLSFSIPAYKGNCTDCCIHGWHLPRTSSVATQTPPQTSSPTPPAYIPTPITNLRAASPKSSSPKKNHLEDTKNQLKTKINIHAAGAATPLPVPPYRRAAVGPAIPSLPPLHRCQLRHYIWTHHHQQLDLQSTPSGP</sequence>
<evidence type="ECO:0000313" key="3">
    <source>
        <dbReference type="Proteomes" id="UP000466442"/>
    </source>
</evidence>